<feature type="repeat" description="WD" evidence="5">
    <location>
        <begin position="126"/>
        <end position="168"/>
    </location>
</feature>
<gene>
    <name evidence="6" type="ORF">J8273_6195</name>
</gene>
<accession>A0A8J6E852</accession>
<evidence type="ECO:0000313" key="7">
    <source>
        <dbReference type="Proteomes" id="UP000717585"/>
    </source>
</evidence>
<evidence type="ECO:0000313" key="6">
    <source>
        <dbReference type="EMBL" id="KAG9391435.1"/>
    </source>
</evidence>
<evidence type="ECO:0000256" key="3">
    <source>
        <dbReference type="ARBA" id="ARBA00022574"/>
    </source>
</evidence>
<comment type="similarity">
    <text evidence="1">Belongs to the WD repeat LST8 family.</text>
</comment>
<comment type="caution">
    <text evidence="6">The sequence shown here is derived from an EMBL/GenBank/DDBJ whole genome shotgun (WGS) entry which is preliminary data.</text>
</comment>
<dbReference type="InterPro" id="IPR015943">
    <property type="entry name" value="WD40/YVTN_repeat-like_dom_sf"/>
</dbReference>
<keyword evidence="3 5" id="KW-0853">WD repeat</keyword>
<protein>
    <recommendedName>
        <fullName evidence="2">Target of rapamycin complex subunit LST8</fullName>
    </recommendedName>
</protein>
<evidence type="ECO:0000256" key="1">
    <source>
        <dbReference type="ARBA" id="ARBA00009890"/>
    </source>
</evidence>
<dbReference type="GO" id="GO:0031932">
    <property type="term" value="C:TORC2 complex"/>
    <property type="evidence" value="ECO:0007669"/>
    <property type="project" value="InterPro"/>
</dbReference>
<dbReference type="Gene3D" id="2.130.10.10">
    <property type="entry name" value="YVTN repeat-like/Quinoprotein amine dehydrogenase"/>
    <property type="match status" value="1"/>
</dbReference>
<dbReference type="PANTHER" id="PTHR19842:SF0">
    <property type="entry name" value="TARGET OF RAPAMYCIN COMPLEX SUBUNIT LST8"/>
    <property type="match status" value="1"/>
</dbReference>
<keyword evidence="4" id="KW-0677">Repeat</keyword>
<dbReference type="CDD" id="cd00200">
    <property type="entry name" value="WD40"/>
    <property type="match status" value="1"/>
</dbReference>
<dbReference type="OrthoDB" id="400at2759"/>
<dbReference type="InterPro" id="IPR001680">
    <property type="entry name" value="WD40_rpt"/>
</dbReference>
<keyword evidence="7" id="KW-1185">Reference proteome</keyword>
<sequence>MSEALHSYTLLATGGYDRIIRLWDAASGKNLKCFTFNPPGLNAPQVPNVNTLYITKNKSKLLAGGYAALHMFDIASSSTNAVATLDGHVGNVTQVDVEPHQRWIYSSSEDRTVRLWDSSTLKSLKRLVHPHGVNTVALRPSHTNEMVTGDMDGHVIVWDISTDKHLKTIDLFDQSGVRSLSFTPDGDYLLAVSNTGDMRIFNIKSDATYFHEILREKVGSPYCLSACISPDGHYMASAGSDGIVRTWTFNPDQNPDDDGVVPPILAPKFVLKAHSNWCWECKLSADGAYLVSCSSDTTARLWDLTAPPPEGLAIRHYTGHPKAVTCLALRDEAVVVNGQ</sequence>
<dbReference type="InterPro" id="IPR019775">
    <property type="entry name" value="WD40_repeat_CS"/>
</dbReference>
<evidence type="ECO:0000256" key="4">
    <source>
        <dbReference type="ARBA" id="ARBA00022737"/>
    </source>
</evidence>
<name>A0A8J6E852_9EUKA</name>
<evidence type="ECO:0000256" key="5">
    <source>
        <dbReference type="PROSITE-ProRule" id="PRU00221"/>
    </source>
</evidence>
<feature type="repeat" description="WD" evidence="5">
    <location>
        <begin position="271"/>
        <end position="304"/>
    </location>
</feature>
<dbReference type="PROSITE" id="PS50294">
    <property type="entry name" value="WD_REPEATS_REGION"/>
    <property type="match status" value="2"/>
</dbReference>
<dbReference type="Proteomes" id="UP000717585">
    <property type="component" value="Unassembled WGS sequence"/>
</dbReference>
<organism evidence="6 7">
    <name type="scientific">Carpediemonas membranifera</name>
    <dbReference type="NCBI Taxonomy" id="201153"/>
    <lineage>
        <taxon>Eukaryota</taxon>
        <taxon>Metamonada</taxon>
        <taxon>Carpediemonas-like organisms</taxon>
        <taxon>Carpediemonas</taxon>
    </lineage>
</organism>
<dbReference type="GO" id="GO:0032956">
    <property type="term" value="P:regulation of actin cytoskeleton organization"/>
    <property type="evidence" value="ECO:0007669"/>
    <property type="project" value="TreeGrafter"/>
</dbReference>
<proteinExistence type="inferred from homology"/>
<dbReference type="AlphaFoldDB" id="A0A8J6E852"/>
<dbReference type="SMART" id="SM00320">
    <property type="entry name" value="WD40"/>
    <property type="match status" value="5"/>
</dbReference>
<dbReference type="InterPro" id="IPR037588">
    <property type="entry name" value="MLST8"/>
</dbReference>
<evidence type="ECO:0000256" key="2">
    <source>
        <dbReference type="ARBA" id="ARBA00018867"/>
    </source>
</evidence>
<dbReference type="GO" id="GO:0031929">
    <property type="term" value="P:TOR signaling"/>
    <property type="evidence" value="ECO:0007669"/>
    <property type="project" value="InterPro"/>
</dbReference>
<dbReference type="InterPro" id="IPR011047">
    <property type="entry name" value="Quinoprotein_ADH-like_sf"/>
</dbReference>
<dbReference type="InterPro" id="IPR020472">
    <property type="entry name" value="WD40_PAC1"/>
</dbReference>
<feature type="repeat" description="WD" evidence="5">
    <location>
        <begin position="85"/>
        <end position="126"/>
    </location>
</feature>
<dbReference type="PANTHER" id="PTHR19842">
    <property type="entry name" value="G BETA-LIKE PROTEIN GBL"/>
    <property type="match status" value="1"/>
</dbReference>
<dbReference type="PRINTS" id="PR00320">
    <property type="entry name" value="GPROTEINBRPT"/>
</dbReference>
<dbReference type="PROSITE" id="PS00678">
    <property type="entry name" value="WD_REPEATS_1"/>
    <property type="match status" value="3"/>
</dbReference>
<dbReference type="PROSITE" id="PS50082">
    <property type="entry name" value="WD_REPEATS_2"/>
    <property type="match status" value="5"/>
</dbReference>
<dbReference type="EMBL" id="JAHDYR010000053">
    <property type="protein sequence ID" value="KAG9391435.1"/>
    <property type="molecule type" value="Genomic_DNA"/>
</dbReference>
<feature type="repeat" description="WD" evidence="5">
    <location>
        <begin position="229"/>
        <end position="247"/>
    </location>
</feature>
<dbReference type="GO" id="GO:0031931">
    <property type="term" value="C:TORC1 complex"/>
    <property type="evidence" value="ECO:0007669"/>
    <property type="project" value="InterPro"/>
</dbReference>
<reference evidence="6" key="1">
    <citation type="submission" date="2021-05" db="EMBL/GenBank/DDBJ databases">
        <title>A free-living protist that lacks canonical eukaryotic 1 DNA replication and segregation systems.</title>
        <authorList>
            <person name="Salas-Leiva D.E."/>
            <person name="Tromer E.C."/>
            <person name="Curtis B.A."/>
            <person name="Jerlstrom-Hultqvist J."/>
            <person name="Kolisko M."/>
            <person name="Yi Z."/>
            <person name="Salas-Leiva J.S."/>
            <person name="Gallot-Lavallee L."/>
            <person name="Kops G.J.P.L."/>
            <person name="Archibald J.M."/>
            <person name="Simpson A.G.B."/>
            <person name="Roger A.J."/>
        </authorList>
    </citation>
    <scope>NUCLEOTIDE SEQUENCE</scope>
    <source>
        <strain evidence="6">BICM</strain>
    </source>
</reference>
<dbReference type="SUPFAM" id="SSF50998">
    <property type="entry name" value="Quinoprotein alcohol dehydrogenase-like"/>
    <property type="match status" value="1"/>
</dbReference>
<feature type="repeat" description="WD" evidence="5">
    <location>
        <begin position="10"/>
        <end position="33"/>
    </location>
</feature>
<dbReference type="Pfam" id="PF00400">
    <property type="entry name" value="WD40"/>
    <property type="match status" value="6"/>
</dbReference>